<dbReference type="SUPFAM" id="SSF51126">
    <property type="entry name" value="Pectin lyase-like"/>
    <property type="match status" value="1"/>
</dbReference>
<dbReference type="PANTHER" id="PTHR37946">
    <property type="entry name" value="SLL1969 PROTEIN"/>
    <property type="match status" value="1"/>
</dbReference>
<evidence type="ECO:0000313" key="3">
    <source>
        <dbReference type="Proteomes" id="UP000808337"/>
    </source>
</evidence>
<feature type="domain" description="GPI inositol-deacylase PGAP1-like alpha/beta" evidence="1">
    <location>
        <begin position="62"/>
        <end position="179"/>
    </location>
</feature>
<dbReference type="Gene3D" id="3.40.50.1820">
    <property type="entry name" value="alpha/beta hydrolase"/>
    <property type="match status" value="1"/>
</dbReference>
<name>A0A9D7SSY4_9BACT</name>
<dbReference type="Proteomes" id="UP000808337">
    <property type="component" value="Unassembled WGS sequence"/>
</dbReference>
<reference evidence="2 3" key="1">
    <citation type="submission" date="2020-10" db="EMBL/GenBank/DDBJ databases">
        <title>Connecting structure to function with the recovery of over 1000 high-quality activated sludge metagenome-assembled genomes encoding full-length rRNA genes using long-read sequencing.</title>
        <authorList>
            <person name="Singleton C.M."/>
            <person name="Petriglieri F."/>
            <person name="Kristensen J.M."/>
            <person name="Kirkegaard R.H."/>
            <person name="Michaelsen T.Y."/>
            <person name="Andersen M.H."/>
            <person name="Karst S.M."/>
            <person name="Dueholm M.S."/>
            <person name="Nielsen P.H."/>
            <person name="Albertsen M."/>
        </authorList>
    </citation>
    <scope>NUCLEOTIDE SEQUENCE [LARGE SCALE GENOMIC DNA]</scope>
    <source>
        <strain evidence="2">Ribe_18-Q3-R11-54_MAXAC.273</strain>
    </source>
</reference>
<dbReference type="InterPro" id="IPR012908">
    <property type="entry name" value="PGAP1-ab_dom-like"/>
</dbReference>
<accession>A0A9D7SSY4</accession>
<dbReference type="AlphaFoldDB" id="A0A9D7SSY4"/>
<protein>
    <recommendedName>
        <fullName evidence="1">GPI inositol-deacylase PGAP1-like alpha/beta domain-containing protein</fullName>
    </recommendedName>
</protein>
<evidence type="ECO:0000259" key="1">
    <source>
        <dbReference type="Pfam" id="PF07819"/>
    </source>
</evidence>
<proteinExistence type="predicted"/>
<dbReference type="PANTHER" id="PTHR37946:SF1">
    <property type="entry name" value="SLL1969 PROTEIN"/>
    <property type="match status" value="1"/>
</dbReference>
<sequence length="689" mass="75067">MYGKFKFVDFGYSHTIFNYTHPKVLPDAGNKTRYITVRVLQEDTSNTGHVFGHFLIEVYRPPVVFVHGLWSYASAFDPMVKAMSNIEEYENFQFFQADYTSGNAAPFQYNEWVVRNGINQVISQCVQNDLSVGKVNLVVHSMGGLLSRQYIQGPTYSIRNDVNRLITCNTPHAGSQMANFLLDPSQYGNIVAEMFGDLGMDCYGGAVDNLRVNSIQIAGIQAGTSAMDVQYHSLITVQSGIGNFANVLATITSYLPGVALSPSLFIGCAASFLDEVFNLDDHDFVVAAESQAGGLTGLQTNTVNDQQHSGSVANNEVIYNVENLLNEAYDSGVFADDYPYTFETYNLDFPCLPFNGEEEHAARSTAALNITSPSTGSEVTAGTTVAVSFTSSMLDSVTLMMRYRADSIVLIANAASAGNINFTFPVNMIGVHTLLAVGFGTDKKIKVMDSIHLYVVTTATLDSLIVSPEIMYLHESDSMTYRITGVYSDSINRDLTLYPSLGFDFSFDHASQSGQFIRLEDPYSDTLRVSLGSLVSAPVIIQLTGINYLPGCAMVTNTNNSGFGSLRYALDCVTAFDTIRFDSALAGDTIFVDNDLLNVYKSVYIINSNSNKVAIQTNTASRVFRIFSDIDVWLENINLISGDPAISAISNAGHLTLKNVQLSNTFNGTSGLANNESGTLKILGMCTLK</sequence>
<dbReference type="InterPro" id="IPR011050">
    <property type="entry name" value="Pectin_lyase_fold/virulence"/>
</dbReference>
<dbReference type="SUPFAM" id="SSF53474">
    <property type="entry name" value="alpha/beta-Hydrolases"/>
    <property type="match status" value="1"/>
</dbReference>
<dbReference type="EMBL" id="JADKGY010000001">
    <property type="protein sequence ID" value="MBK9981691.1"/>
    <property type="molecule type" value="Genomic_DNA"/>
</dbReference>
<gene>
    <name evidence="2" type="ORF">IPP15_04585</name>
</gene>
<organism evidence="2 3">
    <name type="scientific">Candidatus Opimibacter skivensis</name>
    <dbReference type="NCBI Taxonomy" id="2982028"/>
    <lineage>
        <taxon>Bacteria</taxon>
        <taxon>Pseudomonadati</taxon>
        <taxon>Bacteroidota</taxon>
        <taxon>Saprospiria</taxon>
        <taxon>Saprospirales</taxon>
        <taxon>Saprospiraceae</taxon>
        <taxon>Candidatus Opimibacter</taxon>
    </lineage>
</organism>
<dbReference type="GO" id="GO:0016788">
    <property type="term" value="F:hydrolase activity, acting on ester bonds"/>
    <property type="evidence" value="ECO:0007669"/>
    <property type="project" value="InterPro"/>
</dbReference>
<dbReference type="Pfam" id="PF07819">
    <property type="entry name" value="PGAP1"/>
    <property type="match status" value="1"/>
</dbReference>
<dbReference type="InterPro" id="IPR029058">
    <property type="entry name" value="AB_hydrolase_fold"/>
</dbReference>
<comment type="caution">
    <text evidence="2">The sequence shown here is derived from an EMBL/GenBank/DDBJ whole genome shotgun (WGS) entry which is preliminary data.</text>
</comment>
<evidence type="ECO:0000313" key="2">
    <source>
        <dbReference type="EMBL" id="MBK9981691.1"/>
    </source>
</evidence>